<evidence type="ECO:0000313" key="2">
    <source>
        <dbReference type="EMBL" id="QHS85612.1"/>
    </source>
</evidence>
<keyword evidence="1" id="KW-0472">Membrane</keyword>
<protein>
    <submittedName>
        <fullName evidence="2">Uncharacterized protein</fullName>
    </submittedName>
</protein>
<organism evidence="2">
    <name type="scientific">viral metagenome</name>
    <dbReference type="NCBI Taxonomy" id="1070528"/>
    <lineage>
        <taxon>unclassified sequences</taxon>
        <taxon>metagenomes</taxon>
        <taxon>organismal metagenomes</taxon>
    </lineage>
</organism>
<dbReference type="EMBL" id="MN739045">
    <property type="protein sequence ID" value="QHS85612.1"/>
    <property type="molecule type" value="Genomic_DNA"/>
</dbReference>
<feature type="transmembrane region" description="Helical" evidence="1">
    <location>
        <begin position="7"/>
        <end position="27"/>
    </location>
</feature>
<feature type="transmembrane region" description="Helical" evidence="1">
    <location>
        <begin position="101"/>
        <end position="119"/>
    </location>
</feature>
<reference evidence="2" key="1">
    <citation type="journal article" date="2020" name="Nature">
        <title>Giant virus diversity and host interactions through global metagenomics.</title>
        <authorList>
            <person name="Schulz F."/>
            <person name="Roux S."/>
            <person name="Paez-Espino D."/>
            <person name="Jungbluth S."/>
            <person name="Walsh D.A."/>
            <person name="Denef V.J."/>
            <person name="McMahon K.D."/>
            <person name="Konstantinidis K.T."/>
            <person name="Eloe-Fadrosh E.A."/>
            <person name="Kyrpides N.C."/>
            <person name="Woyke T."/>
        </authorList>
    </citation>
    <scope>NUCLEOTIDE SEQUENCE</scope>
    <source>
        <strain evidence="2">GVMAG-M-3300009182-78</strain>
    </source>
</reference>
<accession>A0A6C0B0J0</accession>
<evidence type="ECO:0000256" key="1">
    <source>
        <dbReference type="SAM" id="Phobius"/>
    </source>
</evidence>
<dbReference type="AlphaFoldDB" id="A0A6C0B0J0"/>
<keyword evidence="1" id="KW-0812">Transmembrane</keyword>
<proteinExistence type="predicted"/>
<sequence length="120" mass="13646">MATVWDVIVWLFLNVIVAVAVMLAMFLQTTLKGGDATIYNKLVTSEFWATIEWAFIVPMQRLGYTFLNPAQLALSSYVFQFLGQIFSNEFWLHIHTTIDDFIGMILIFLGMAVSKFVLLG</sequence>
<keyword evidence="1" id="KW-1133">Transmembrane helix</keyword>
<name>A0A6C0B0J0_9ZZZZ</name>